<dbReference type="AlphaFoldDB" id="A0A3M7S1G4"/>
<name>A0A3M7S1G4_BRAPC</name>
<accession>A0A3M7S1G4</accession>
<proteinExistence type="predicted"/>
<protein>
    <submittedName>
        <fullName evidence="1">Uncharacterized protein</fullName>
    </submittedName>
</protein>
<organism evidence="1 2">
    <name type="scientific">Brachionus plicatilis</name>
    <name type="common">Marine rotifer</name>
    <name type="synonym">Brachionus muelleri</name>
    <dbReference type="NCBI Taxonomy" id="10195"/>
    <lineage>
        <taxon>Eukaryota</taxon>
        <taxon>Metazoa</taxon>
        <taxon>Spiralia</taxon>
        <taxon>Gnathifera</taxon>
        <taxon>Rotifera</taxon>
        <taxon>Eurotatoria</taxon>
        <taxon>Monogononta</taxon>
        <taxon>Pseudotrocha</taxon>
        <taxon>Ploima</taxon>
        <taxon>Brachionidae</taxon>
        <taxon>Brachionus</taxon>
    </lineage>
</organism>
<reference evidence="1 2" key="1">
    <citation type="journal article" date="2018" name="Sci. Rep.">
        <title>Genomic signatures of local adaptation to the degree of environmental predictability in rotifers.</title>
        <authorList>
            <person name="Franch-Gras L."/>
            <person name="Hahn C."/>
            <person name="Garcia-Roger E.M."/>
            <person name="Carmona M.J."/>
            <person name="Serra M."/>
            <person name="Gomez A."/>
        </authorList>
    </citation>
    <scope>NUCLEOTIDE SEQUENCE [LARGE SCALE GENOMIC DNA]</scope>
    <source>
        <strain evidence="1">HYR1</strain>
    </source>
</reference>
<dbReference type="Proteomes" id="UP000276133">
    <property type="component" value="Unassembled WGS sequence"/>
</dbReference>
<dbReference type="EMBL" id="REGN01002230">
    <property type="protein sequence ID" value="RNA29417.1"/>
    <property type="molecule type" value="Genomic_DNA"/>
</dbReference>
<evidence type="ECO:0000313" key="1">
    <source>
        <dbReference type="EMBL" id="RNA29417.1"/>
    </source>
</evidence>
<comment type="caution">
    <text evidence="1">The sequence shown here is derived from an EMBL/GenBank/DDBJ whole genome shotgun (WGS) entry which is preliminary data.</text>
</comment>
<keyword evidence="2" id="KW-1185">Reference proteome</keyword>
<sequence length="67" mass="7710">MFTLFLNDILRNIIPLLYYFSELKFFAINFNFLKIKNTMIGDMICISSLQKPTLTTVLSPVQCASDV</sequence>
<gene>
    <name evidence="1" type="ORF">BpHYR1_013254</name>
</gene>
<evidence type="ECO:0000313" key="2">
    <source>
        <dbReference type="Proteomes" id="UP000276133"/>
    </source>
</evidence>